<dbReference type="RefSeq" id="WP_105334431.1">
    <property type="nucleotide sequence ID" value="NZ_PUHZ01000006.1"/>
</dbReference>
<dbReference type="OrthoDB" id="276647at2"/>
<evidence type="ECO:0000313" key="2">
    <source>
        <dbReference type="Proteomes" id="UP000237819"/>
    </source>
</evidence>
<protein>
    <submittedName>
        <fullName evidence="1">Uncharacterized protein</fullName>
    </submittedName>
</protein>
<comment type="caution">
    <text evidence="1">The sequence shown here is derived from an EMBL/GenBank/DDBJ whole genome shotgun (WGS) entry which is preliminary data.</text>
</comment>
<gene>
    <name evidence="1" type="ORF">C5Y93_05650</name>
</gene>
<proteinExistence type="predicted"/>
<accession>A0A2S8GRI1</accession>
<organism evidence="1 2">
    <name type="scientific">Blastopirellula marina</name>
    <dbReference type="NCBI Taxonomy" id="124"/>
    <lineage>
        <taxon>Bacteria</taxon>
        <taxon>Pseudomonadati</taxon>
        <taxon>Planctomycetota</taxon>
        <taxon>Planctomycetia</taxon>
        <taxon>Pirellulales</taxon>
        <taxon>Pirellulaceae</taxon>
        <taxon>Blastopirellula</taxon>
    </lineage>
</organism>
<sequence>MLRTSLVLLAIVGTLVIPASFAMALGFLLGESKEELNLEYDVSVYDHDTGRVTVEFTLQDEGRLKPITSVDFHIPSTEKNDNGGSMSDLTMSMALRKEGANQVARVHIRKDWAERAEIQIKTRHLDRKQELATWYYHSIPLKELVARARLHEKVSEPEK</sequence>
<dbReference type="AlphaFoldDB" id="A0A2S8GRI1"/>
<reference evidence="1 2" key="1">
    <citation type="submission" date="2018-02" db="EMBL/GenBank/DDBJ databases">
        <title>Comparative genomes isolates from brazilian mangrove.</title>
        <authorList>
            <person name="Araujo J.E."/>
            <person name="Taketani R.G."/>
            <person name="Silva M.C.P."/>
            <person name="Loureco M.V."/>
            <person name="Andreote F.D."/>
        </authorList>
    </citation>
    <scope>NUCLEOTIDE SEQUENCE [LARGE SCALE GENOMIC DNA]</scope>
    <source>
        <strain evidence="1 2">Nap-Phe MGV</strain>
    </source>
</reference>
<evidence type="ECO:0000313" key="1">
    <source>
        <dbReference type="EMBL" id="PQO46981.1"/>
    </source>
</evidence>
<dbReference type="Proteomes" id="UP000237819">
    <property type="component" value="Unassembled WGS sequence"/>
</dbReference>
<dbReference type="EMBL" id="PUHZ01000006">
    <property type="protein sequence ID" value="PQO46981.1"/>
    <property type="molecule type" value="Genomic_DNA"/>
</dbReference>
<name>A0A2S8GRI1_9BACT</name>